<dbReference type="EMBL" id="BSPB01000003">
    <property type="protein sequence ID" value="GLS13193.1"/>
    <property type="molecule type" value="Genomic_DNA"/>
</dbReference>
<dbReference type="RefSeq" id="WP_284306659.1">
    <property type="nucleotide sequence ID" value="NZ_BSPB01000003.1"/>
</dbReference>
<feature type="chain" id="PRO_5045748707" evidence="1">
    <location>
        <begin position="24"/>
        <end position="313"/>
    </location>
</feature>
<comment type="caution">
    <text evidence="2">The sequence shown here is derived from an EMBL/GenBank/DDBJ whole genome shotgun (WGS) entry which is preliminary data.</text>
</comment>
<feature type="signal peptide" evidence="1">
    <location>
        <begin position="1"/>
        <end position="23"/>
    </location>
</feature>
<keyword evidence="1" id="KW-0732">Signal</keyword>
<dbReference type="Proteomes" id="UP001156903">
    <property type="component" value="Unassembled WGS sequence"/>
</dbReference>
<organism evidence="2 3">
    <name type="scientific">Hydrogenophaga electricum</name>
    <dbReference type="NCBI Taxonomy" id="1230953"/>
    <lineage>
        <taxon>Bacteria</taxon>
        <taxon>Pseudomonadati</taxon>
        <taxon>Pseudomonadota</taxon>
        <taxon>Betaproteobacteria</taxon>
        <taxon>Burkholderiales</taxon>
        <taxon>Comamonadaceae</taxon>
        <taxon>Hydrogenophaga</taxon>
    </lineage>
</organism>
<protein>
    <submittedName>
        <fullName evidence="2">Uncharacterized protein</fullName>
    </submittedName>
</protein>
<accession>A0ABQ6C0T4</accession>
<evidence type="ECO:0000313" key="2">
    <source>
        <dbReference type="EMBL" id="GLS13193.1"/>
    </source>
</evidence>
<reference evidence="3" key="1">
    <citation type="journal article" date="2019" name="Int. J. Syst. Evol. Microbiol.">
        <title>The Global Catalogue of Microorganisms (GCM) 10K type strain sequencing project: providing services to taxonomists for standard genome sequencing and annotation.</title>
        <authorList>
            <consortium name="The Broad Institute Genomics Platform"/>
            <consortium name="The Broad Institute Genome Sequencing Center for Infectious Disease"/>
            <person name="Wu L."/>
            <person name="Ma J."/>
        </authorList>
    </citation>
    <scope>NUCLEOTIDE SEQUENCE [LARGE SCALE GENOMIC DNA]</scope>
    <source>
        <strain evidence="3">NBRC 109341</strain>
    </source>
</reference>
<gene>
    <name evidence="2" type="ORF">GCM10007935_06220</name>
</gene>
<dbReference type="PROSITE" id="PS51257">
    <property type="entry name" value="PROKAR_LIPOPROTEIN"/>
    <property type="match status" value="1"/>
</dbReference>
<evidence type="ECO:0000256" key="1">
    <source>
        <dbReference type="SAM" id="SignalP"/>
    </source>
</evidence>
<evidence type="ECO:0000313" key="3">
    <source>
        <dbReference type="Proteomes" id="UP001156903"/>
    </source>
</evidence>
<keyword evidence="3" id="KW-1185">Reference proteome</keyword>
<name>A0ABQ6C0T4_9BURK</name>
<sequence length="313" mass="33136">MMMKDAGRLAMAAGAASVWMVLAGCAAAPTLTPQARNHYDQTQQQVAQAGAALLVETCLYRLEVGTSHVYPALSEAGATRLVQAVSKTLTEKGVKVVSTHTPFVCSVLEPDYLQTLTQVDKPGGEQKPITSYPLKNTGTALPADQETTTLGLLKKLRALAPTRDVAADTEVKAMALDITPEEASALVRQFGAPYLWVVDIQEQDVSMGRSISMVALTSTLTLGLTGGAFASWSTNEDAVGNMVALIDLTRREVLWKKQSSAVARGLVDFERPVGTEEQARVGAAVLLQPFYPLPVAETTPATTPPPAATTAAK</sequence>
<proteinExistence type="predicted"/>